<accession>A0A1B2ICV6</accession>
<name>A0A1B2ICV6_9CAUD</name>
<organism evidence="1 2">
    <name type="scientific">Erwinia phage vB_EamM_EarlPhillipIV</name>
    <dbReference type="NCBI Taxonomy" id="1883372"/>
    <lineage>
        <taxon>Viruses</taxon>
        <taxon>Duplodnaviria</taxon>
        <taxon>Heunggongvirae</taxon>
        <taxon>Uroviricota</taxon>
        <taxon>Caudoviricetes</taxon>
        <taxon>Chimalliviridae</taxon>
        <taxon>Derbicusvirus</taxon>
        <taxon>Derbicusvirus derbicus</taxon>
    </lineage>
</organism>
<gene>
    <name evidence="1" type="ORF">EARLPHILLIPIV_196</name>
</gene>
<dbReference type="GeneID" id="29061799"/>
<dbReference type="Proteomes" id="UP000201594">
    <property type="component" value="Segment"/>
</dbReference>
<proteinExistence type="predicted"/>
<protein>
    <submittedName>
        <fullName evidence="1">Uncharacterized protein</fullName>
    </submittedName>
</protein>
<sequence length="177" mass="19683">MQLIIDFRNHDVSEALRNLSNGMKTNVMLLIEEALSMSEINLSVSTGNDHVFINNANLADIVEDVITRELQRIFGQAVTINTGNFSDVSEFLELCSQRFGEIFNRLVTEAQATELTAKMLVDGQPAGNFKDTLTNLIPAETWAGIEKEFDEGRQQALRIMRTSLESLMASLEPGSVM</sequence>
<dbReference type="KEGG" id="vg:29061799"/>
<dbReference type="RefSeq" id="YP_009278508.1">
    <property type="nucleotide sequence ID" value="NC_031007.1"/>
</dbReference>
<dbReference type="OrthoDB" id="12333at10239"/>
<evidence type="ECO:0000313" key="2">
    <source>
        <dbReference type="Proteomes" id="UP000201594"/>
    </source>
</evidence>
<dbReference type="EMBL" id="KX397367">
    <property type="protein sequence ID" value="ANZ49045.1"/>
    <property type="molecule type" value="Genomic_DNA"/>
</dbReference>
<evidence type="ECO:0000313" key="1">
    <source>
        <dbReference type="EMBL" id="ANZ49045.1"/>
    </source>
</evidence>
<reference evidence="1 2" key="1">
    <citation type="submission" date="2016-06" db="EMBL/GenBank/DDBJ databases">
        <authorList>
            <person name="Kjaerup R.B."/>
            <person name="Dalgaard T.S."/>
            <person name="Juul-Madsen H.R."/>
        </authorList>
    </citation>
    <scope>NUCLEOTIDE SEQUENCE [LARGE SCALE GENOMIC DNA]</scope>
</reference>